<reference evidence="1" key="2">
    <citation type="submission" date="2023-01" db="EMBL/GenBank/DDBJ databases">
        <authorList>
            <person name="Sun Q."/>
            <person name="Evtushenko L."/>
        </authorList>
    </citation>
    <scope>NUCLEOTIDE SEQUENCE</scope>
    <source>
        <strain evidence="1">VKM Ac-1321</strain>
    </source>
</reference>
<dbReference type="RefSeq" id="WP_223104741.1">
    <property type="nucleotide sequence ID" value="NZ_BAAAXA010000001.1"/>
</dbReference>
<reference evidence="1" key="1">
    <citation type="journal article" date="2014" name="Int. J. Syst. Evol. Microbiol.">
        <title>Complete genome sequence of Corynebacterium casei LMG S-19264T (=DSM 44701T), isolated from a smear-ripened cheese.</title>
        <authorList>
            <consortium name="US DOE Joint Genome Institute (JGI-PGF)"/>
            <person name="Walter F."/>
            <person name="Albersmeier A."/>
            <person name="Kalinowski J."/>
            <person name="Ruckert C."/>
        </authorList>
    </citation>
    <scope>NUCLEOTIDE SEQUENCE</scope>
    <source>
        <strain evidence="1">VKM Ac-1321</strain>
    </source>
</reference>
<protein>
    <submittedName>
        <fullName evidence="1">Uncharacterized protein</fullName>
    </submittedName>
</protein>
<dbReference type="Proteomes" id="UP001143480">
    <property type="component" value="Unassembled WGS sequence"/>
</dbReference>
<gene>
    <name evidence="1" type="ORF">GCM10017581_080230</name>
</gene>
<dbReference type="AlphaFoldDB" id="A0A9W6KT93"/>
<dbReference type="EMBL" id="BSFP01000070">
    <property type="protein sequence ID" value="GLL06274.1"/>
    <property type="molecule type" value="Genomic_DNA"/>
</dbReference>
<keyword evidence="2" id="KW-1185">Reference proteome</keyword>
<name>A0A9W6KT93_9ACTN</name>
<comment type="caution">
    <text evidence="1">The sequence shown here is derived from an EMBL/GenBank/DDBJ whole genome shotgun (WGS) entry which is preliminary data.</text>
</comment>
<evidence type="ECO:0000313" key="1">
    <source>
        <dbReference type="EMBL" id="GLL06274.1"/>
    </source>
</evidence>
<accession>A0A9W6KT93</accession>
<evidence type="ECO:0000313" key="2">
    <source>
        <dbReference type="Proteomes" id="UP001143480"/>
    </source>
</evidence>
<organism evidence="1 2">
    <name type="scientific">Dactylosporangium matsuzakiense</name>
    <dbReference type="NCBI Taxonomy" id="53360"/>
    <lineage>
        <taxon>Bacteria</taxon>
        <taxon>Bacillati</taxon>
        <taxon>Actinomycetota</taxon>
        <taxon>Actinomycetes</taxon>
        <taxon>Micromonosporales</taxon>
        <taxon>Micromonosporaceae</taxon>
        <taxon>Dactylosporangium</taxon>
    </lineage>
</organism>
<proteinExistence type="predicted"/>
<sequence length="91" mass="9840">MPEQRPTRFAVEFNRVYRADGPGHLLVWFAGGRTGRVTILAGPADPPEEFAGEVTAEAPSSCSAAIRAGEFWTLQCNRQDGGGFKALYTPL</sequence>